<dbReference type="PANTHER" id="PTHR12746:SF2">
    <property type="entry name" value="60S RIBOSOMAL EXPORT PROTEIN NMD3"/>
    <property type="match status" value="1"/>
</dbReference>
<evidence type="ECO:0000259" key="2">
    <source>
        <dbReference type="Pfam" id="PF04981"/>
    </source>
</evidence>
<protein>
    <recommendedName>
        <fullName evidence="1">60S ribosomal export protein NMD3</fullName>
    </recommendedName>
</protein>
<keyword evidence="4" id="KW-1185">Reference proteome</keyword>
<dbReference type="PANTHER" id="PTHR12746">
    <property type="entry name" value="NONSENSE-MEDIATED MRNA DECAY PROTEIN 3"/>
    <property type="match status" value="1"/>
</dbReference>
<dbReference type="Proteomes" id="UP001227230">
    <property type="component" value="Chromosome 8"/>
</dbReference>
<comment type="similarity">
    <text evidence="1">Belongs to the NMD3 family.</text>
</comment>
<reference evidence="3 4" key="1">
    <citation type="journal article" date="2023" name="Hortic Res">
        <title>The complete reference genome for grapevine (Vitis vinifera L.) genetics and breeding.</title>
        <authorList>
            <person name="Shi X."/>
            <person name="Cao S."/>
            <person name="Wang X."/>
            <person name="Huang S."/>
            <person name="Wang Y."/>
            <person name="Liu Z."/>
            <person name="Liu W."/>
            <person name="Leng X."/>
            <person name="Peng Y."/>
            <person name="Wang N."/>
            <person name="Wang Y."/>
            <person name="Ma Z."/>
            <person name="Xu X."/>
            <person name="Zhang F."/>
            <person name="Xue H."/>
            <person name="Zhong H."/>
            <person name="Wang Y."/>
            <person name="Zhang K."/>
            <person name="Velt A."/>
            <person name="Avia K."/>
            <person name="Holtgrawe D."/>
            <person name="Grimplet J."/>
            <person name="Matus J.T."/>
            <person name="Ware D."/>
            <person name="Wu X."/>
            <person name="Wang H."/>
            <person name="Liu C."/>
            <person name="Fang Y."/>
            <person name="Rustenholz C."/>
            <person name="Cheng Z."/>
            <person name="Xiao H."/>
            <person name="Zhou Y."/>
        </authorList>
    </citation>
    <scope>NUCLEOTIDE SEQUENCE [LARGE SCALE GENOMIC DNA]</scope>
    <source>
        <strain evidence="4">cv. Pinot noir / PN40024</strain>
        <tissue evidence="3">Leaf</tissue>
    </source>
</reference>
<organism evidence="3 4">
    <name type="scientific">Vitis vinifera</name>
    <name type="common">Grape</name>
    <dbReference type="NCBI Taxonomy" id="29760"/>
    <lineage>
        <taxon>Eukaryota</taxon>
        <taxon>Viridiplantae</taxon>
        <taxon>Streptophyta</taxon>
        <taxon>Embryophyta</taxon>
        <taxon>Tracheophyta</taxon>
        <taxon>Spermatophyta</taxon>
        <taxon>Magnoliopsida</taxon>
        <taxon>eudicotyledons</taxon>
        <taxon>Gunneridae</taxon>
        <taxon>Pentapetalae</taxon>
        <taxon>rosids</taxon>
        <taxon>Vitales</taxon>
        <taxon>Vitaceae</taxon>
        <taxon>Viteae</taxon>
        <taxon>Vitis</taxon>
    </lineage>
</organism>
<evidence type="ECO:0000256" key="1">
    <source>
        <dbReference type="RuleBase" id="RU364108"/>
    </source>
</evidence>
<comment type="function">
    <text evidence="1">Acts as an adapter for the XPO1/CRM1-mediated export of the 60S ribosomal subunit.</text>
</comment>
<evidence type="ECO:0000313" key="3">
    <source>
        <dbReference type="EMBL" id="WJZ94105.1"/>
    </source>
</evidence>
<name>A0ABY9CHF4_VITVI</name>
<dbReference type="Pfam" id="PF04981">
    <property type="entry name" value="NMD3"/>
    <property type="match status" value="1"/>
</dbReference>
<evidence type="ECO:0000313" key="4">
    <source>
        <dbReference type="Proteomes" id="UP001227230"/>
    </source>
</evidence>
<dbReference type="InterPro" id="IPR039768">
    <property type="entry name" value="Nmd3"/>
</dbReference>
<feature type="domain" description="Nmd3 N-terminal" evidence="2">
    <location>
        <begin position="27"/>
        <end position="132"/>
    </location>
</feature>
<gene>
    <name evidence="3" type="ORF">VitviT2T_012994</name>
</gene>
<proteinExistence type="inferred from homology"/>
<dbReference type="EMBL" id="CP126655">
    <property type="protein sequence ID" value="WJZ94105.1"/>
    <property type="molecule type" value="Genomic_DNA"/>
</dbReference>
<dbReference type="InterPro" id="IPR007064">
    <property type="entry name" value="Nmd3_N"/>
</dbReference>
<accession>A0ABY9CHF4</accession>
<keyword evidence="1" id="KW-0653">Protein transport</keyword>
<comment type="subcellular location">
    <subcellularLocation>
        <location evidence="1">Cytoplasm</location>
    </subcellularLocation>
    <subcellularLocation>
        <location evidence="1">Nucleus</location>
    </subcellularLocation>
</comment>
<sequence>MRSVPAATQSLDPSPIGVDTALDLMLDDAEELELRLIHAEFVWTEPHSKRIKVKLRVQKEVLNGAILEQVYIVEYVQKEHMCESCCRAQGNPDQWVASVQVRQHVPLRRTLFHLEQLILRHDAAGRAIKIKQWIMYWRAPFRALLSSRQLVEYMVLDVGTVYSEVNAGGSKYFVLPDAILIKKIYVENCQRKGGKPPELSLPATSSGGHFICSSSPSIFFLGSASSPAVSTGSDLSTEQETAAIVRHSPARTQAVGHLHHGSVEATLQRPLTPRSCRSHYDDLKRRFQRIVGGDGGGAVVSFLFSFYALLRIGLASSFLMPLLCGSCIFFSDSIPHDRQLFRHSLGRCIEPSLEIVVVATQLRGVKRLLELRFYNFMATASQTGVLAGERLTLAAAKCYDMVAESQVEESGGDEVDPGDNVRGFREETACRWNSRRKT</sequence>
<keyword evidence="1" id="KW-0539">Nucleus</keyword>
<keyword evidence="1" id="KW-0813">Transport</keyword>
<keyword evidence="1" id="KW-0963">Cytoplasm</keyword>